<organism evidence="2 3">
    <name type="scientific">Candidatus Pedobacter colombiensis</name>
    <dbReference type="NCBI Taxonomy" id="3121371"/>
    <lineage>
        <taxon>Bacteria</taxon>
        <taxon>Pseudomonadati</taxon>
        <taxon>Bacteroidota</taxon>
        <taxon>Sphingobacteriia</taxon>
        <taxon>Sphingobacteriales</taxon>
        <taxon>Sphingobacteriaceae</taxon>
        <taxon>Pedobacter</taxon>
    </lineage>
</organism>
<dbReference type="SUPFAM" id="SSF56601">
    <property type="entry name" value="beta-lactamase/transpeptidase-like"/>
    <property type="match status" value="1"/>
</dbReference>
<dbReference type="GO" id="GO:0016787">
    <property type="term" value="F:hydrolase activity"/>
    <property type="evidence" value="ECO:0007669"/>
    <property type="project" value="UniProtKB-KW"/>
</dbReference>
<dbReference type="PANTHER" id="PTHR46825:SF9">
    <property type="entry name" value="BETA-LACTAMASE-RELATED DOMAIN-CONTAINING PROTEIN"/>
    <property type="match status" value="1"/>
</dbReference>
<sequence>MNKILCWQLVLSFCVLTVYGQVKTRVSLAKDVNNIFEKWNKNESPGYAIGIVKGDKMIFSANYGLANLDYNLPITSSSAFDIASVSKQFTAACIALLIMDKKIDLETPAERFIPELAKYNDTIRIKHLLYNTSGIPDYPGLQRKNGLSWVTFNYFTIDECIRTSLANDTLSFKSGMKWDYCNVNFMLLTKIVEKVSGMPFSEFARLKLFEPLGMKHTLVNDDNTEIIPNRVTPYNPRNKAYVDAYNKEGIHVNQGSGWLQHPRNSPHYGGSGVVTSVNDFALWEVNFSTRKFGGNEFYDLMHLKLNFPHGRNNQAFGLYTEKYNGRTFWAWDGGDFGISSQAMYFPDKKIAIMVLSNMGNGNAAEKTIEIADVLIKTGLL</sequence>
<dbReference type="PANTHER" id="PTHR46825">
    <property type="entry name" value="D-ALANYL-D-ALANINE-CARBOXYPEPTIDASE/ENDOPEPTIDASE AMPH"/>
    <property type="match status" value="1"/>
</dbReference>
<dbReference type="AlphaFoldDB" id="A0AAJ6B905"/>
<reference evidence="2" key="1">
    <citation type="submission" date="2023-03" db="EMBL/GenBank/DDBJ databases">
        <title>Andean soil-derived lignocellulolytic bacterial consortium as a source of novel taxa and putative plastic-active enzymes.</title>
        <authorList>
            <person name="Diaz-Garcia L."/>
            <person name="Chuvochina M."/>
            <person name="Feuerriegel G."/>
            <person name="Bunk B."/>
            <person name="Sproer C."/>
            <person name="Streit W.R."/>
            <person name="Rodriguez L.M."/>
            <person name="Overmann J."/>
            <person name="Jimenez D.J."/>
        </authorList>
    </citation>
    <scope>NUCLEOTIDE SEQUENCE</scope>
    <source>
        <strain evidence="2">MAG 3858</strain>
    </source>
</reference>
<dbReference type="EMBL" id="CP119313">
    <property type="protein sequence ID" value="WEK21424.1"/>
    <property type="molecule type" value="Genomic_DNA"/>
</dbReference>
<evidence type="ECO:0000259" key="1">
    <source>
        <dbReference type="Pfam" id="PF00144"/>
    </source>
</evidence>
<evidence type="ECO:0000313" key="3">
    <source>
        <dbReference type="Proteomes" id="UP001214530"/>
    </source>
</evidence>
<dbReference type="Pfam" id="PF00144">
    <property type="entry name" value="Beta-lactamase"/>
    <property type="match status" value="1"/>
</dbReference>
<keyword evidence="2" id="KW-0378">Hydrolase</keyword>
<dbReference type="InterPro" id="IPR050491">
    <property type="entry name" value="AmpC-like"/>
</dbReference>
<accession>A0AAJ6B905</accession>
<dbReference type="Proteomes" id="UP001214530">
    <property type="component" value="Chromosome"/>
</dbReference>
<feature type="domain" description="Beta-lactamase-related" evidence="1">
    <location>
        <begin position="36"/>
        <end position="370"/>
    </location>
</feature>
<dbReference type="Gene3D" id="3.40.710.10">
    <property type="entry name" value="DD-peptidase/beta-lactamase superfamily"/>
    <property type="match status" value="1"/>
</dbReference>
<gene>
    <name evidence="2" type="ORF">P0Y49_09765</name>
</gene>
<proteinExistence type="predicted"/>
<dbReference type="InterPro" id="IPR012338">
    <property type="entry name" value="Beta-lactam/transpept-like"/>
</dbReference>
<name>A0AAJ6B905_9SPHI</name>
<protein>
    <submittedName>
        <fullName evidence="2">Serine hydrolase</fullName>
    </submittedName>
</protein>
<evidence type="ECO:0000313" key="2">
    <source>
        <dbReference type="EMBL" id="WEK21424.1"/>
    </source>
</evidence>
<dbReference type="InterPro" id="IPR001466">
    <property type="entry name" value="Beta-lactam-related"/>
</dbReference>